<dbReference type="GO" id="GO:0046872">
    <property type="term" value="F:metal ion binding"/>
    <property type="evidence" value="ECO:0007669"/>
    <property type="project" value="UniProtKB-KW"/>
</dbReference>
<dbReference type="GO" id="GO:0005794">
    <property type="term" value="C:Golgi apparatus"/>
    <property type="evidence" value="ECO:0007669"/>
    <property type="project" value="UniProtKB-SubCell"/>
</dbReference>
<evidence type="ECO:0000256" key="1">
    <source>
        <dbReference type="ARBA" id="ARBA00004138"/>
    </source>
</evidence>
<comment type="caution">
    <text evidence="33">The sequence shown here is derived from an EMBL/GenBank/DDBJ whole genome shotgun (WGS) entry which is preliminary data.</text>
</comment>
<feature type="signal peptide" evidence="31">
    <location>
        <begin position="1"/>
        <end position="19"/>
    </location>
</feature>
<keyword evidence="16" id="KW-0999">Mitochondrion inner membrane</keyword>
<dbReference type="GO" id="GO:0031410">
    <property type="term" value="C:cytoplasmic vesicle"/>
    <property type="evidence" value="ECO:0007669"/>
    <property type="project" value="UniProtKB-SubCell"/>
</dbReference>
<organism evidence="33 34">
    <name type="scientific">Coilia grayii</name>
    <name type="common">Gray's grenadier anchovy</name>
    <dbReference type="NCBI Taxonomy" id="363190"/>
    <lineage>
        <taxon>Eukaryota</taxon>
        <taxon>Metazoa</taxon>
        <taxon>Chordata</taxon>
        <taxon>Craniata</taxon>
        <taxon>Vertebrata</taxon>
        <taxon>Euteleostomi</taxon>
        <taxon>Actinopterygii</taxon>
        <taxon>Neopterygii</taxon>
        <taxon>Teleostei</taxon>
        <taxon>Clupei</taxon>
        <taxon>Clupeiformes</taxon>
        <taxon>Clupeoidei</taxon>
        <taxon>Engraulidae</taxon>
        <taxon>Coilinae</taxon>
        <taxon>Coilia</taxon>
    </lineage>
</organism>
<evidence type="ECO:0000256" key="14">
    <source>
        <dbReference type="ARBA" id="ARBA00022729"/>
    </source>
</evidence>
<evidence type="ECO:0000256" key="8">
    <source>
        <dbReference type="ARBA" id="ARBA00004555"/>
    </source>
</evidence>
<proteinExistence type="predicted"/>
<dbReference type="EMBL" id="JBHFQA010000012">
    <property type="protein sequence ID" value="KAL2089357.1"/>
    <property type="molecule type" value="Genomic_DNA"/>
</dbReference>
<evidence type="ECO:0000256" key="10">
    <source>
        <dbReference type="ARBA" id="ARBA00017216"/>
    </source>
</evidence>
<evidence type="ECO:0000256" key="22">
    <source>
        <dbReference type="ARBA" id="ARBA00023128"/>
    </source>
</evidence>
<dbReference type="InterPro" id="IPR003112">
    <property type="entry name" value="Olfac-like_dom"/>
</dbReference>
<keyword evidence="17" id="KW-0256">Endoplasmic reticulum</keyword>
<protein>
    <recommendedName>
        <fullName evidence="10">Myocilin</fullName>
    </recommendedName>
</protein>
<evidence type="ECO:0000256" key="29">
    <source>
        <dbReference type="PROSITE-ProRule" id="PRU00446"/>
    </source>
</evidence>
<evidence type="ECO:0000259" key="32">
    <source>
        <dbReference type="PROSITE" id="PS51132"/>
    </source>
</evidence>
<evidence type="ECO:0000256" key="31">
    <source>
        <dbReference type="SAM" id="SignalP"/>
    </source>
</evidence>
<keyword evidence="20" id="KW-0175">Coiled coil</keyword>
<keyword evidence="13" id="KW-0479">Metal-binding</keyword>
<evidence type="ECO:0000256" key="15">
    <source>
        <dbReference type="ARBA" id="ARBA00022787"/>
    </source>
</evidence>
<evidence type="ECO:0000256" key="5">
    <source>
        <dbReference type="ARBA" id="ARBA00004498"/>
    </source>
</evidence>
<dbReference type="PANTHER" id="PTHR23192:SF33">
    <property type="entry name" value="MYOCILIN"/>
    <property type="match status" value="1"/>
</dbReference>
<keyword evidence="22" id="KW-0496">Mitochondrion</keyword>
<keyword evidence="27" id="KW-0449">Lipoprotein</keyword>
<evidence type="ECO:0000313" key="34">
    <source>
        <dbReference type="Proteomes" id="UP001591681"/>
    </source>
</evidence>
<dbReference type="PANTHER" id="PTHR23192">
    <property type="entry name" value="OLFACTOMEDIN-RELATED"/>
    <property type="match status" value="1"/>
</dbReference>
<dbReference type="GO" id="GO:0005929">
    <property type="term" value="C:cilium"/>
    <property type="evidence" value="ECO:0007669"/>
    <property type="project" value="UniProtKB-SubCell"/>
</dbReference>
<evidence type="ECO:0000256" key="2">
    <source>
        <dbReference type="ARBA" id="ARBA00004273"/>
    </source>
</evidence>
<evidence type="ECO:0000256" key="18">
    <source>
        <dbReference type="ARBA" id="ARBA00022837"/>
    </source>
</evidence>
<keyword evidence="15" id="KW-1000">Mitochondrion outer membrane</keyword>
<keyword evidence="24" id="KW-0564">Palmitate</keyword>
<keyword evidence="21" id="KW-0969">Cilium</keyword>
<evidence type="ECO:0000313" key="33">
    <source>
        <dbReference type="EMBL" id="KAL2089357.1"/>
    </source>
</evidence>
<evidence type="ECO:0000256" key="13">
    <source>
        <dbReference type="ARBA" id="ARBA00022723"/>
    </source>
</evidence>
<feature type="region of interest" description="Disordered" evidence="30">
    <location>
        <begin position="83"/>
        <end position="156"/>
    </location>
</feature>
<keyword evidence="18" id="KW-0106">Calcium</keyword>
<gene>
    <name evidence="33" type="ORF">ACEWY4_014045</name>
</gene>
<comment type="caution">
    <text evidence="29">Lacks conserved residue(s) required for the propagation of feature annotation.</text>
</comment>
<evidence type="ECO:0000256" key="30">
    <source>
        <dbReference type="SAM" id="MobiDB-lite"/>
    </source>
</evidence>
<evidence type="ECO:0000256" key="17">
    <source>
        <dbReference type="ARBA" id="ARBA00022824"/>
    </source>
</evidence>
<evidence type="ECO:0000256" key="23">
    <source>
        <dbReference type="ARBA" id="ARBA00023136"/>
    </source>
</evidence>
<dbReference type="SMART" id="SM00284">
    <property type="entry name" value="OLF"/>
    <property type="match status" value="1"/>
</dbReference>
<feature type="compositionally biased region" description="Basic and acidic residues" evidence="30">
    <location>
        <begin position="115"/>
        <end position="145"/>
    </location>
</feature>
<evidence type="ECO:0000256" key="4">
    <source>
        <dbReference type="ARBA" id="ARBA00004427"/>
    </source>
</evidence>
<evidence type="ECO:0000256" key="7">
    <source>
        <dbReference type="ARBA" id="ARBA00004550"/>
    </source>
</evidence>
<keyword evidence="25" id="KW-1015">Disulfide bond</keyword>
<dbReference type="Pfam" id="PF02191">
    <property type="entry name" value="OLF"/>
    <property type="match status" value="1"/>
</dbReference>
<dbReference type="GO" id="GO:0005758">
    <property type="term" value="C:mitochondrial intermembrane space"/>
    <property type="evidence" value="ECO:0007669"/>
    <property type="project" value="UniProtKB-SubCell"/>
</dbReference>
<evidence type="ECO:0000256" key="16">
    <source>
        <dbReference type="ARBA" id="ARBA00022792"/>
    </source>
</evidence>
<keyword evidence="14 31" id="KW-0732">Signal</keyword>
<keyword evidence="28" id="KW-0968">Cytoplasmic vesicle</keyword>
<dbReference type="GO" id="GO:0005791">
    <property type="term" value="C:rough endoplasmic reticulum"/>
    <property type="evidence" value="ECO:0007669"/>
    <property type="project" value="UniProtKB-SubCell"/>
</dbReference>
<evidence type="ECO:0000256" key="27">
    <source>
        <dbReference type="ARBA" id="ARBA00023288"/>
    </source>
</evidence>
<dbReference type="InterPro" id="IPR050605">
    <property type="entry name" value="Olfactomedin-like_domain"/>
</dbReference>
<keyword evidence="34" id="KW-1185">Reference proteome</keyword>
<keyword evidence="12" id="KW-0272">Extracellular matrix</keyword>
<evidence type="ECO:0000256" key="28">
    <source>
        <dbReference type="ARBA" id="ARBA00023329"/>
    </source>
</evidence>
<dbReference type="AlphaFoldDB" id="A0ABD1JR61"/>
<comment type="subcellular location">
    <subcellularLocation>
        <location evidence="1">Cell projection</location>
        <location evidence="1">Cilium</location>
    </subcellularLocation>
    <subcellularLocation>
        <location evidence="6">Cytoplasmic vesicle</location>
    </subcellularLocation>
    <subcellularLocation>
        <location evidence="8">Golgi apparatus</location>
    </subcellularLocation>
    <subcellularLocation>
        <location evidence="2">Mitochondrion inner membrane</location>
    </subcellularLocation>
    <subcellularLocation>
        <location evidence="9">Mitochondrion intermembrane space</location>
    </subcellularLocation>
    <subcellularLocation>
        <location evidence="3">Mitochondrion outer membrane</location>
    </subcellularLocation>
    <subcellularLocation>
        <location evidence="4">Rough endoplasmic reticulum</location>
    </subcellularLocation>
    <subcellularLocation>
        <location evidence="7">Secreted</location>
        <location evidence="7">Extracellular exosome</location>
    </subcellularLocation>
    <subcellularLocation>
        <location evidence="5">Secreted</location>
        <location evidence="5">Extracellular space</location>
        <location evidence="5">Extracellular matrix</location>
    </subcellularLocation>
</comment>
<evidence type="ECO:0000256" key="12">
    <source>
        <dbReference type="ARBA" id="ARBA00022530"/>
    </source>
</evidence>
<feature type="chain" id="PRO_5044776800" description="Myocilin" evidence="31">
    <location>
        <begin position="20"/>
        <end position="478"/>
    </location>
</feature>
<sequence>MLALLPLLCVSCLLLGAQGQERATMWRGNDRSGRCQYTFSVSSPTEASCPTQAGGEEMETLRSRLSLLEALVTRLVGGEVGARGATGPGAVTPQQQHHQQGLQEAYRQAMGEKTQLQREKKQLDRQVQELQRRLEESQQEAERLRSRPCMGPQQDSSLRPVGGSVGLPHLVPSGQTGSLRDPTWSYGAPGYQELKAEVTEVPAPTPAGTADSTGCGELVAIEEPTTHRKADTIAGKYGVWMQDPEATGPYSGSMVWRIDTVGSDVRQLFGYEDMEQLVRGYPTKVLLLPEAVESTGATMYRGSLYYQRRRSRTLLRYDLSSESIAARRDLPHAGFHGQFPYSWGGYTDIDLAVDEQGLWAIYSTNKAKGAIVVAQLDPYSLEVLKTWETNIRKVTVANAFMICGRLYTVASYAAVDTFINYTFDTATNKGSAVSVPLKNKYRYNSMIDYNPAQKKLFAWDNYHIVSYDVRLARQQQRA</sequence>
<evidence type="ECO:0000256" key="11">
    <source>
        <dbReference type="ARBA" id="ARBA00022525"/>
    </source>
</evidence>
<evidence type="ECO:0000256" key="9">
    <source>
        <dbReference type="ARBA" id="ARBA00004569"/>
    </source>
</evidence>
<evidence type="ECO:0000256" key="3">
    <source>
        <dbReference type="ARBA" id="ARBA00004294"/>
    </source>
</evidence>
<dbReference type="GO" id="GO:0005576">
    <property type="term" value="C:extracellular region"/>
    <property type="evidence" value="ECO:0007669"/>
    <property type="project" value="UniProtKB-SubCell"/>
</dbReference>
<keyword evidence="19" id="KW-0333">Golgi apparatus</keyword>
<feature type="domain" description="Olfactomedin-like" evidence="32">
    <location>
        <begin position="214"/>
        <end position="473"/>
    </location>
</feature>
<dbReference type="PROSITE" id="PS51132">
    <property type="entry name" value="OLF"/>
    <property type="match status" value="1"/>
</dbReference>
<keyword evidence="23" id="KW-0472">Membrane</keyword>
<evidence type="ECO:0000256" key="25">
    <source>
        <dbReference type="ARBA" id="ARBA00023157"/>
    </source>
</evidence>
<dbReference type="GO" id="GO:0005741">
    <property type="term" value="C:mitochondrial outer membrane"/>
    <property type="evidence" value="ECO:0007669"/>
    <property type="project" value="UniProtKB-SubCell"/>
</dbReference>
<evidence type="ECO:0000256" key="19">
    <source>
        <dbReference type="ARBA" id="ARBA00023034"/>
    </source>
</evidence>
<evidence type="ECO:0000256" key="24">
    <source>
        <dbReference type="ARBA" id="ARBA00023139"/>
    </source>
</evidence>
<evidence type="ECO:0000256" key="26">
    <source>
        <dbReference type="ARBA" id="ARBA00023273"/>
    </source>
</evidence>
<evidence type="ECO:0000256" key="21">
    <source>
        <dbReference type="ARBA" id="ARBA00023069"/>
    </source>
</evidence>
<keyword evidence="11" id="KW-0964">Secreted</keyword>
<dbReference type="GO" id="GO:0005743">
    <property type="term" value="C:mitochondrial inner membrane"/>
    <property type="evidence" value="ECO:0007669"/>
    <property type="project" value="UniProtKB-SubCell"/>
</dbReference>
<evidence type="ECO:0000256" key="6">
    <source>
        <dbReference type="ARBA" id="ARBA00004541"/>
    </source>
</evidence>
<accession>A0ABD1JR61</accession>
<evidence type="ECO:0000256" key="20">
    <source>
        <dbReference type="ARBA" id="ARBA00023054"/>
    </source>
</evidence>
<name>A0ABD1JR61_9TELE</name>
<reference evidence="33 34" key="1">
    <citation type="submission" date="2024-09" db="EMBL/GenBank/DDBJ databases">
        <title>A chromosome-level genome assembly of Gray's grenadier anchovy, Coilia grayii.</title>
        <authorList>
            <person name="Fu Z."/>
        </authorList>
    </citation>
    <scope>NUCLEOTIDE SEQUENCE [LARGE SCALE GENOMIC DNA]</scope>
    <source>
        <strain evidence="33">G4</strain>
        <tissue evidence="33">Muscle</tissue>
    </source>
</reference>
<dbReference type="Proteomes" id="UP001591681">
    <property type="component" value="Unassembled WGS sequence"/>
</dbReference>
<keyword evidence="26" id="KW-0966">Cell projection</keyword>